<dbReference type="AlphaFoldDB" id="A0A0F0LQL3"/>
<comment type="caution">
    <text evidence="5">The sequence shown here is derived from an EMBL/GenBank/DDBJ whole genome shotgun (WGS) entry which is preliminary data.</text>
</comment>
<sequence length="348" mass="36981">MGGSTRATMRDVASLAGVSTKTVSNVVTGAVFVREDTRERVEDAMRKLDFVPNLSARSLRNGRSGVIALALPYLATSFSAELLDHIVQAARLKGFAVQVEQTGAEPRRERELLSRARTHLVDGLILNPIRLEDSALTDEDRQLPVVLIGEVEQQLADHVGIDSVAGAADMARHVIARGARRIAVIGGDDRHAIATATSRLRLQGVRQALAEAGLPADPRLTVNHADWTIAGGAAATTELLSRGIPFDAVLGFTDSLAAGALHVLHGRGIRVPDDVLVTGFDDVELSRFTEPALSTVQIDRAAFAGSAVDLLAERIADPGGTPRSITVPHRLVERASTAAAPRGWNQGH</sequence>
<reference evidence="5 6" key="1">
    <citation type="submission" date="2015-02" db="EMBL/GenBank/DDBJ databases">
        <title>Draft genome sequences of ten Microbacterium spp. with emphasis on heavy metal contaminated environments.</title>
        <authorList>
            <person name="Corretto E."/>
        </authorList>
    </citation>
    <scope>NUCLEOTIDE SEQUENCE [LARGE SCALE GENOMIC DNA]</scope>
    <source>
        <strain evidence="5 6">ARN176</strain>
    </source>
</reference>
<dbReference type="InterPro" id="IPR046335">
    <property type="entry name" value="LacI/GalR-like_sensor"/>
</dbReference>
<dbReference type="PROSITE" id="PS00356">
    <property type="entry name" value="HTH_LACI_1"/>
    <property type="match status" value="1"/>
</dbReference>
<name>A0A0F0LQL3_9MICO</name>
<dbReference type="EMBL" id="JYIX01000032">
    <property type="protein sequence ID" value="KJL33811.1"/>
    <property type="molecule type" value="Genomic_DNA"/>
</dbReference>
<dbReference type="GO" id="GO:0003700">
    <property type="term" value="F:DNA-binding transcription factor activity"/>
    <property type="evidence" value="ECO:0007669"/>
    <property type="project" value="TreeGrafter"/>
</dbReference>
<dbReference type="SUPFAM" id="SSF53822">
    <property type="entry name" value="Periplasmic binding protein-like I"/>
    <property type="match status" value="1"/>
</dbReference>
<dbReference type="STRING" id="582680.RS86_01608"/>
<evidence type="ECO:0000256" key="3">
    <source>
        <dbReference type="ARBA" id="ARBA00023163"/>
    </source>
</evidence>
<dbReference type="PROSITE" id="PS50932">
    <property type="entry name" value="HTH_LACI_2"/>
    <property type="match status" value="1"/>
</dbReference>
<dbReference type="PATRIC" id="fig|582680.6.peg.1659"/>
<keyword evidence="1" id="KW-0805">Transcription regulation</keyword>
<dbReference type="Proteomes" id="UP000033740">
    <property type="component" value="Unassembled WGS sequence"/>
</dbReference>
<keyword evidence="3" id="KW-0804">Transcription</keyword>
<dbReference type="GO" id="GO:0000976">
    <property type="term" value="F:transcription cis-regulatory region binding"/>
    <property type="evidence" value="ECO:0007669"/>
    <property type="project" value="TreeGrafter"/>
</dbReference>
<dbReference type="SMART" id="SM00354">
    <property type="entry name" value="HTH_LACI"/>
    <property type="match status" value="1"/>
</dbReference>
<evidence type="ECO:0000256" key="2">
    <source>
        <dbReference type="ARBA" id="ARBA00023125"/>
    </source>
</evidence>
<dbReference type="Gene3D" id="3.40.50.2300">
    <property type="match status" value="2"/>
</dbReference>
<dbReference type="InterPro" id="IPR010982">
    <property type="entry name" value="Lambda_DNA-bd_dom_sf"/>
</dbReference>
<dbReference type="Pfam" id="PF00356">
    <property type="entry name" value="LacI"/>
    <property type="match status" value="1"/>
</dbReference>
<dbReference type="PANTHER" id="PTHR30146:SF109">
    <property type="entry name" value="HTH-TYPE TRANSCRIPTIONAL REGULATOR GALS"/>
    <property type="match status" value="1"/>
</dbReference>
<dbReference type="InterPro" id="IPR000843">
    <property type="entry name" value="HTH_LacI"/>
</dbReference>
<keyword evidence="2" id="KW-0238">DNA-binding</keyword>
<protein>
    <submittedName>
        <fullName evidence="5">HTH-type transcriptional regulator DegA</fullName>
    </submittedName>
</protein>
<proteinExistence type="predicted"/>
<feature type="domain" description="HTH lacI-type" evidence="4">
    <location>
        <begin position="7"/>
        <end position="61"/>
    </location>
</feature>
<gene>
    <name evidence="5" type="primary">degA_3</name>
    <name evidence="5" type="ORF">RS86_01608</name>
</gene>
<evidence type="ECO:0000256" key="1">
    <source>
        <dbReference type="ARBA" id="ARBA00023015"/>
    </source>
</evidence>
<dbReference type="RefSeq" id="WP_045271678.1">
    <property type="nucleotide sequence ID" value="NZ_JYIX01000032.1"/>
</dbReference>
<dbReference type="PANTHER" id="PTHR30146">
    <property type="entry name" value="LACI-RELATED TRANSCRIPTIONAL REPRESSOR"/>
    <property type="match status" value="1"/>
</dbReference>
<dbReference type="CDD" id="cd06267">
    <property type="entry name" value="PBP1_LacI_sugar_binding-like"/>
    <property type="match status" value="1"/>
</dbReference>
<dbReference type="CDD" id="cd01392">
    <property type="entry name" value="HTH_LacI"/>
    <property type="match status" value="1"/>
</dbReference>
<dbReference type="SUPFAM" id="SSF47413">
    <property type="entry name" value="lambda repressor-like DNA-binding domains"/>
    <property type="match status" value="1"/>
</dbReference>
<evidence type="ECO:0000313" key="5">
    <source>
        <dbReference type="EMBL" id="KJL33811.1"/>
    </source>
</evidence>
<evidence type="ECO:0000313" key="6">
    <source>
        <dbReference type="Proteomes" id="UP000033740"/>
    </source>
</evidence>
<accession>A0A0F0LQL3</accession>
<organism evidence="5 6">
    <name type="scientific">Microbacterium azadirachtae</name>
    <dbReference type="NCBI Taxonomy" id="582680"/>
    <lineage>
        <taxon>Bacteria</taxon>
        <taxon>Bacillati</taxon>
        <taxon>Actinomycetota</taxon>
        <taxon>Actinomycetes</taxon>
        <taxon>Micrococcales</taxon>
        <taxon>Microbacteriaceae</taxon>
        <taxon>Microbacterium</taxon>
    </lineage>
</organism>
<dbReference type="InterPro" id="IPR028082">
    <property type="entry name" value="Peripla_BP_I"/>
</dbReference>
<keyword evidence="6" id="KW-1185">Reference proteome</keyword>
<dbReference type="Gene3D" id="1.10.260.40">
    <property type="entry name" value="lambda repressor-like DNA-binding domains"/>
    <property type="match status" value="1"/>
</dbReference>
<evidence type="ECO:0000259" key="4">
    <source>
        <dbReference type="PROSITE" id="PS50932"/>
    </source>
</evidence>
<dbReference type="Pfam" id="PF13377">
    <property type="entry name" value="Peripla_BP_3"/>
    <property type="match status" value="1"/>
</dbReference>